<dbReference type="EMBL" id="JJMM01000013">
    <property type="protein sequence ID" value="KDR94892.1"/>
    <property type="molecule type" value="Genomic_DNA"/>
</dbReference>
<dbReference type="CDD" id="cd12914">
    <property type="entry name" value="PDC1_DGC_like"/>
    <property type="match status" value="1"/>
</dbReference>
<dbReference type="GO" id="GO:0005886">
    <property type="term" value="C:plasma membrane"/>
    <property type="evidence" value="ECO:0007669"/>
    <property type="project" value="UniProtKB-SubCell"/>
</dbReference>
<dbReference type="PANTHER" id="PTHR32089:SF112">
    <property type="entry name" value="LYSOZYME-LIKE PROTEIN-RELATED"/>
    <property type="match status" value="1"/>
</dbReference>
<evidence type="ECO:0000256" key="6">
    <source>
        <dbReference type="ARBA" id="ARBA00023136"/>
    </source>
</evidence>
<evidence type="ECO:0000256" key="2">
    <source>
        <dbReference type="ARBA" id="ARBA00022475"/>
    </source>
</evidence>
<dbReference type="Pfam" id="PF00015">
    <property type="entry name" value="MCPsignal"/>
    <property type="match status" value="1"/>
</dbReference>
<sequence length="676" mass="73090">MNIKGKISSAIISMILVSVLITGMITYFKATGTITGITQESMGQNIGTNIRIIQSIIEKEKRNVSLMAEQDEIARLLEIKNAGQDSEELTAYINGKLSEISDEAGNLEHIFVADSSNTIVADSNTDLMGADLSDRNYARRALESGEVTISETLKSKATGAYILAFVAPVKNGNSNVIGFVGTAVYAESLIKYLADVKILDFESSYAYLVDKTSAMIYHPTKDKIGKPVENSIIKGVVERVESGENVGTESAEYDYKGERKICVYSVIPETGWTLVLTGNMSEIKAPVNSMGMYVAIVGIAAIFISLAIGLAVSKKISSPILKITELIEETAQLDLGSDDKYEYLKNNKDETGVIANATLNTRRALREMAQRLITVSKEIYVNAEKADRYSVVMEKNAQENSVTTQQLSAGMEETAASTEEITASIEEVNSNVSIIAEKTRDGAQVSNQIIKRATELKEEAMKSTQNAKSIYDDVKGEVENAIEESRRISQINILTDTILGITAQTNLLALNAAIEAARAGEAGKGFAVVADEIRKLAEESSKTAVGIQDIASGVYSSVGNMKDNSEALLKFIEEKVLVDYEKFIGVSEQYDKDAHTVNSIMAEFDKAAEQLDVSISSIAIAINEVAATVGEGARGIQDIAEKTAEIVENSIGVSKIADENIGSARNLQSLVDRFKI</sequence>
<keyword evidence="5 9" id="KW-1133">Transmembrane helix</keyword>
<protein>
    <submittedName>
        <fullName evidence="11">Methyl-accepting chemotaxis protein</fullName>
    </submittedName>
</protein>
<evidence type="ECO:0000256" key="9">
    <source>
        <dbReference type="SAM" id="Phobius"/>
    </source>
</evidence>
<dbReference type="InterPro" id="IPR033479">
    <property type="entry name" value="dCache_1"/>
</dbReference>
<dbReference type="GO" id="GO:0006935">
    <property type="term" value="P:chemotaxis"/>
    <property type="evidence" value="ECO:0007669"/>
    <property type="project" value="UniProtKB-KW"/>
</dbReference>
<evidence type="ECO:0000313" key="11">
    <source>
        <dbReference type="EMBL" id="KDR94892.1"/>
    </source>
</evidence>
<dbReference type="SUPFAM" id="SSF58104">
    <property type="entry name" value="Methyl-accepting chemotaxis protein (MCP) signaling domain"/>
    <property type="match status" value="1"/>
</dbReference>
<feature type="transmembrane region" description="Helical" evidence="9">
    <location>
        <begin position="290"/>
        <end position="312"/>
    </location>
</feature>
<dbReference type="OrthoDB" id="5449717at2"/>
<comment type="caution">
    <text evidence="11">The sequence shown here is derived from an EMBL/GenBank/DDBJ whole genome shotgun (WGS) entry which is preliminary data.</text>
</comment>
<gene>
    <name evidence="11" type="ORF">CLIT_13c02140</name>
</gene>
<evidence type="ECO:0000313" key="12">
    <source>
        <dbReference type="Proteomes" id="UP000027946"/>
    </source>
</evidence>
<accession>A0A069RKY8</accession>
<dbReference type="CDD" id="cd12912">
    <property type="entry name" value="PDC2_MCP_like"/>
    <property type="match status" value="1"/>
</dbReference>
<dbReference type="eggNOG" id="COG0840">
    <property type="taxonomic scope" value="Bacteria"/>
</dbReference>
<dbReference type="Gene3D" id="3.30.450.20">
    <property type="entry name" value="PAS domain"/>
    <property type="match status" value="1"/>
</dbReference>
<dbReference type="SUPFAM" id="SSF103190">
    <property type="entry name" value="Sensory domain-like"/>
    <property type="match status" value="1"/>
</dbReference>
<dbReference type="Gene3D" id="1.10.287.950">
    <property type="entry name" value="Methyl-accepting chemotaxis protein"/>
    <property type="match status" value="1"/>
</dbReference>
<dbReference type="STRING" id="1121324.CLIT_13c02140"/>
<keyword evidence="2" id="KW-1003">Cell membrane</keyword>
<keyword evidence="12" id="KW-1185">Reference proteome</keyword>
<dbReference type="PROSITE" id="PS50111">
    <property type="entry name" value="CHEMOTAXIS_TRANSDUC_2"/>
    <property type="match status" value="1"/>
</dbReference>
<keyword evidence="6 9" id="KW-0472">Membrane</keyword>
<evidence type="ECO:0000256" key="3">
    <source>
        <dbReference type="ARBA" id="ARBA00022500"/>
    </source>
</evidence>
<dbReference type="Pfam" id="PF02743">
    <property type="entry name" value="dCache_1"/>
    <property type="match status" value="1"/>
</dbReference>
<dbReference type="RefSeq" id="WP_038266166.1">
    <property type="nucleotide sequence ID" value="NZ_FSRH01000005.1"/>
</dbReference>
<proteinExistence type="predicted"/>
<comment type="subcellular location">
    <subcellularLocation>
        <location evidence="1">Cell membrane</location>
        <topology evidence="1">Multi-pass membrane protein</topology>
    </subcellularLocation>
</comment>
<dbReference type="SMART" id="SM00283">
    <property type="entry name" value="MA"/>
    <property type="match status" value="1"/>
</dbReference>
<evidence type="ECO:0000256" key="4">
    <source>
        <dbReference type="ARBA" id="ARBA00022692"/>
    </source>
</evidence>
<dbReference type="Proteomes" id="UP000027946">
    <property type="component" value="Unassembled WGS sequence"/>
</dbReference>
<keyword evidence="3" id="KW-0145">Chemotaxis</keyword>
<keyword evidence="7 8" id="KW-0807">Transducer</keyword>
<keyword evidence="4 9" id="KW-0812">Transmembrane</keyword>
<reference evidence="11 12" key="1">
    <citation type="submission" date="2014-03" db="EMBL/GenBank/DDBJ databases">
        <title>Genome sequence of Clostridium litorale W6, DSM 5388.</title>
        <authorList>
            <person name="Poehlein A."/>
            <person name="Jagirdar A."/>
            <person name="Khonsari B."/>
            <person name="Chibani C.M."/>
            <person name="Gutierrez Gutierrez D.A."/>
            <person name="Davydova E."/>
            <person name="Alghaithi H.S."/>
            <person name="Nair K.P."/>
            <person name="Dhamotharan K."/>
            <person name="Chandran L."/>
            <person name="G W."/>
            <person name="Daniel R."/>
        </authorList>
    </citation>
    <scope>NUCLEOTIDE SEQUENCE [LARGE SCALE GENOMIC DNA]</scope>
    <source>
        <strain evidence="11 12">W6</strain>
    </source>
</reference>
<name>A0A069RKY8_PEPLI</name>
<evidence type="ECO:0000256" key="8">
    <source>
        <dbReference type="PROSITE-ProRule" id="PRU00284"/>
    </source>
</evidence>
<evidence type="ECO:0000256" key="5">
    <source>
        <dbReference type="ARBA" id="ARBA00022989"/>
    </source>
</evidence>
<dbReference type="PANTHER" id="PTHR32089">
    <property type="entry name" value="METHYL-ACCEPTING CHEMOTAXIS PROTEIN MCPB"/>
    <property type="match status" value="1"/>
</dbReference>
<dbReference type="InterPro" id="IPR029151">
    <property type="entry name" value="Sensor-like_sf"/>
</dbReference>
<dbReference type="AlphaFoldDB" id="A0A069RKY8"/>
<dbReference type="GO" id="GO:0007165">
    <property type="term" value="P:signal transduction"/>
    <property type="evidence" value="ECO:0007669"/>
    <property type="project" value="UniProtKB-KW"/>
</dbReference>
<evidence type="ECO:0000259" key="10">
    <source>
        <dbReference type="PROSITE" id="PS50111"/>
    </source>
</evidence>
<evidence type="ECO:0000256" key="7">
    <source>
        <dbReference type="ARBA" id="ARBA00023224"/>
    </source>
</evidence>
<evidence type="ECO:0000256" key="1">
    <source>
        <dbReference type="ARBA" id="ARBA00004651"/>
    </source>
</evidence>
<dbReference type="InterPro" id="IPR004089">
    <property type="entry name" value="MCPsignal_dom"/>
</dbReference>
<feature type="domain" description="Methyl-accepting transducer" evidence="10">
    <location>
        <begin position="389"/>
        <end position="640"/>
    </location>
</feature>
<organism evidence="11 12">
    <name type="scientific">Peptoclostridium litorale DSM 5388</name>
    <dbReference type="NCBI Taxonomy" id="1121324"/>
    <lineage>
        <taxon>Bacteria</taxon>
        <taxon>Bacillati</taxon>
        <taxon>Bacillota</taxon>
        <taxon>Clostridia</taxon>
        <taxon>Peptostreptococcales</taxon>
        <taxon>Peptoclostridiaceae</taxon>
        <taxon>Peptoclostridium</taxon>
    </lineage>
</organism>
<feature type="transmembrane region" description="Helical" evidence="9">
    <location>
        <begin position="7"/>
        <end position="28"/>
    </location>
</feature>